<evidence type="ECO:0000313" key="2">
    <source>
        <dbReference type="EMBL" id="KAF3770290.1"/>
    </source>
</evidence>
<sequence>MYAAFVTPKRRAFCFGRDRVKKSQVGIASMENQELKRHPEKKKKRPQCQTPLPPLKKSQGQFGYGLPHTPQFLGNTTIFVLRCVLVSEGHWYRCSEK</sequence>
<keyword evidence="3" id="KW-1185">Reference proteome</keyword>
<dbReference type="RefSeq" id="XP_040781251.1">
    <property type="nucleotide sequence ID" value="XM_040914924.1"/>
</dbReference>
<evidence type="ECO:0000313" key="3">
    <source>
        <dbReference type="Proteomes" id="UP000803844"/>
    </source>
</evidence>
<organism evidence="2 3">
    <name type="scientific">Cryphonectria parasitica (strain ATCC 38755 / EP155)</name>
    <dbReference type="NCBI Taxonomy" id="660469"/>
    <lineage>
        <taxon>Eukaryota</taxon>
        <taxon>Fungi</taxon>
        <taxon>Dikarya</taxon>
        <taxon>Ascomycota</taxon>
        <taxon>Pezizomycotina</taxon>
        <taxon>Sordariomycetes</taxon>
        <taxon>Sordariomycetidae</taxon>
        <taxon>Diaporthales</taxon>
        <taxon>Cryphonectriaceae</taxon>
        <taxon>Cryphonectria-Endothia species complex</taxon>
        <taxon>Cryphonectria</taxon>
    </lineage>
</organism>
<dbReference type="GeneID" id="63832053"/>
<dbReference type="EMBL" id="MU032344">
    <property type="protein sequence ID" value="KAF3770290.1"/>
    <property type="molecule type" value="Genomic_DNA"/>
</dbReference>
<feature type="region of interest" description="Disordered" evidence="1">
    <location>
        <begin position="30"/>
        <end position="60"/>
    </location>
</feature>
<gene>
    <name evidence="2" type="ORF">M406DRAFT_100815</name>
</gene>
<comment type="caution">
    <text evidence="2">The sequence shown here is derived from an EMBL/GenBank/DDBJ whole genome shotgun (WGS) entry which is preliminary data.</text>
</comment>
<dbReference type="AlphaFoldDB" id="A0A9P4YC11"/>
<name>A0A9P4YC11_CRYP1</name>
<protein>
    <submittedName>
        <fullName evidence="2">Uncharacterized protein</fullName>
    </submittedName>
</protein>
<accession>A0A9P4YC11</accession>
<reference evidence="2" key="1">
    <citation type="journal article" date="2020" name="Phytopathology">
        <title>Genome sequence of the chestnut blight fungus Cryphonectria parasitica EP155: A fundamental resource for an archetypical invasive plant pathogen.</title>
        <authorList>
            <person name="Crouch J.A."/>
            <person name="Dawe A."/>
            <person name="Aerts A."/>
            <person name="Barry K."/>
            <person name="Churchill A.C.L."/>
            <person name="Grimwood J."/>
            <person name="Hillman B."/>
            <person name="Milgroom M.G."/>
            <person name="Pangilinan J."/>
            <person name="Smith M."/>
            <person name="Salamov A."/>
            <person name="Schmutz J."/>
            <person name="Yadav J."/>
            <person name="Grigoriev I.V."/>
            <person name="Nuss D."/>
        </authorList>
    </citation>
    <scope>NUCLEOTIDE SEQUENCE</scope>
    <source>
        <strain evidence="2">EP155</strain>
    </source>
</reference>
<dbReference type="Proteomes" id="UP000803844">
    <property type="component" value="Unassembled WGS sequence"/>
</dbReference>
<evidence type="ECO:0000256" key="1">
    <source>
        <dbReference type="SAM" id="MobiDB-lite"/>
    </source>
</evidence>
<proteinExistence type="predicted"/>